<dbReference type="Pfam" id="PF01395">
    <property type="entry name" value="PBP_GOBP"/>
    <property type="match status" value="1"/>
</dbReference>
<sequence length="301" mass="35159">MFNRDKSINRKLFHLVRDESGPNIHYKTHNTSRNAHSTMKRALLIILCALPLGTIAEDRHLVVYKSIGSVYNECRQYLGYPRSRSPADLTEPCLDYCGGVQIRFWDIERGTILPDHTTRYLEIDLSREEFFPQTEQCFERVQETVPEEDRCRRTQEHVACFAPNATINFDRKFFFVKTKLQHQRTVLDCVGMLQIGSEELETVCEGGLLNDPRGRRLVRCFLVREKLYSEANGVDYYRILMESDQFRGHRERKELARNCVAALQREFLDRDTLAARIAAECFESKFWNLINSYVESAIAQD</sequence>
<dbReference type="Gene3D" id="1.10.238.20">
    <property type="entry name" value="Pheromone/general odorant binding protein domain"/>
    <property type="match status" value="2"/>
</dbReference>
<name>A0ABD1CV74_CULPP</name>
<dbReference type="PANTHER" id="PTHR11857">
    <property type="entry name" value="ODORANT BINDING PROTEIN-RELATED"/>
    <property type="match status" value="1"/>
</dbReference>
<dbReference type="InterPro" id="IPR006170">
    <property type="entry name" value="PBP/GOBP"/>
</dbReference>
<dbReference type="GO" id="GO:0005576">
    <property type="term" value="C:extracellular region"/>
    <property type="evidence" value="ECO:0007669"/>
    <property type="project" value="UniProtKB-SubCell"/>
</dbReference>
<evidence type="ECO:0000256" key="2">
    <source>
        <dbReference type="ARBA" id="ARBA00008098"/>
    </source>
</evidence>
<keyword evidence="6" id="KW-1185">Reference proteome</keyword>
<comment type="subcellular location">
    <subcellularLocation>
        <location evidence="1">Secreted</location>
    </subcellularLocation>
</comment>
<dbReference type="Proteomes" id="UP001562425">
    <property type="component" value="Unassembled WGS sequence"/>
</dbReference>
<dbReference type="InterPro" id="IPR036728">
    <property type="entry name" value="PBP_GOBP_sf"/>
</dbReference>
<dbReference type="SUPFAM" id="SSF47565">
    <property type="entry name" value="Insect pheromone/odorant-binding proteins"/>
    <property type="match status" value="2"/>
</dbReference>
<evidence type="ECO:0000313" key="5">
    <source>
        <dbReference type="EMBL" id="KAL1380322.1"/>
    </source>
</evidence>
<accession>A0ABD1CV74</accession>
<organism evidence="5 6">
    <name type="scientific">Culex pipiens pipiens</name>
    <name type="common">Northern house mosquito</name>
    <dbReference type="NCBI Taxonomy" id="38569"/>
    <lineage>
        <taxon>Eukaryota</taxon>
        <taxon>Metazoa</taxon>
        <taxon>Ecdysozoa</taxon>
        <taxon>Arthropoda</taxon>
        <taxon>Hexapoda</taxon>
        <taxon>Insecta</taxon>
        <taxon>Pterygota</taxon>
        <taxon>Neoptera</taxon>
        <taxon>Endopterygota</taxon>
        <taxon>Diptera</taxon>
        <taxon>Nematocera</taxon>
        <taxon>Culicoidea</taxon>
        <taxon>Culicidae</taxon>
        <taxon>Culicinae</taxon>
        <taxon>Culicini</taxon>
        <taxon>Culex</taxon>
        <taxon>Culex</taxon>
    </lineage>
</organism>
<gene>
    <name evidence="5" type="ORF">pipiens_014293</name>
</gene>
<reference evidence="5 6" key="1">
    <citation type="submission" date="2024-05" db="EMBL/GenBank/DDBJ databases">
        <title>Culex pipiens pipiens assembly and annotation.</title>
        <authorList>
            <person name="Alout H."/>
            <person name="Durand T."/>
        </authorList>
    </citation>
    <scope>NUCLEOTIDE SEQUENCE [LARGE SCALE GENOMIC DNA]</scope>
    <source>
        <strain evidence="5">HA-2024</strain>
        <tissue evidence="5">Whole body</tissue>
    </source>
</reference>
<protein>
    <submittedName>
        <fullName evidence="5">Uncharacterized protein</fullName>
    </submittedName>
</protein>
<keyword evidence="3" id="KW-0964">Secreted</keyword>
<dbReference type="EMBL" id="JBEHCU010009203">
    <property type="protein sequence ID" value="KAL1380322.1"/>
    <property type="molecule type" value="Genomic_DNA"/>
</dbReference>
<dbReference type="PANTHER" id="PTHR11857:SF43">
    <property type="entry name" value="GEO07291P1-RELATED"/>
    <property type="match status" value="1"/>
</dbReference>
<evidence type="ECO:0000313" key="6">
    <source>
        <dbReference type="Proteomes" id="UP001562425"/>
    </source>
</evidence>
<keyword evidence="4" id="KW-0732">Signal</keyword>
<proteinExistence type="inferred from homology"/>
<evidence type="ECO:0000256" key="3">
    <source>
        <dbReference type="ARBA" id="ARBA00022525"/>
    </source>
</evidence>
<comment type="similarity">
    <text evidence="2">Belongs to the PBP/GOBP family.</text>
</comment>
<evidence type="ECO:0000256" key="4">
    <source>
        <dbReference type="ARBA" id="ARBA00022729"/>
    </source>
</evidence>
<evidence type="ECO:0000256" key="1">
    <source>
        <dbReference type="ARBA" id="ARBA00004613"/>
    </source>
</evidence>
<dbReference type="AlphaFoldDB" id="A0ABD1CV74"/>
<comment type="caution">
    <text evidence="5">The sequence shown here is derived from an EMBL/GenBank/DDBJ whole genome shotgun (WGS) entry which is preliminary data.</text>
</comment>